<evidence type="ECO:0000256" key="15">
    <source>
        <dbReference type="SAM" id="MobiDB-lite"/>
    </source>
</evidence>
<dbReference type="Gene3D" id="3.30.565.10">
    <property type="entry name" value="Histidine kinase-like ATPase, C-terminal domain"/>
    <property type="match status" value="1"/>
</dbReference>
<dbReference type="PROSITE" id="PS50885">
    <property type="entry name" value="HAMP"/>
    <property type="match status" value="1"/>
</dbReference>
<dbReference type="InterPro" id="IPR004358">
    <property type="entry name" value="Sig_transdc_His_kin-like_C"/>
</dbReference>
<name>A0A845L5D3_HELGE</name>
<dbReference type="InterPro" id="IPR005467">
    <property type="entry name" value="His_kinase_dom"/>
</dbReference>
<dbReference type="InterPro" id="IPR003660">
    <property type="entry name" value="HAMP_dom"/>
</dbReference>
<evidence type="ECO:0000256" key="11">
    <source>
        <dbReference type="ARBA" id="ARBA00022989"/>
    </source>
</evidence>
<dbReference type="EMBL" id="WXEX01000002">
    <property type="protein sequence ID" value="MZP41827.1"/>
    <property type="molecule type" value="Genomic_DNA"/>
</dbReference>
<evidence type="ECO:0000256" key="6">
    <source>
        <dbReference type="ARBA" id="ARBA00022679"/>
    </source>
</evidence>
<accession>A0A845L5D3</accession>
<evidence type="ECO:0000256" key="13">
    <source>
        <dbReference type="ARBA" id="ARBA00023136"/>
    </source>
</evidence>
<dbReference type="Pfam" id="PF00512">
    <property type="entry name" value="HisKA"/>
    <property type="match status" value="1"/>
</dbReference>
<proteinExistence type="predicted"/>
<dbReference type="OrthoDB" id="112712at2"/>
<dbReference type="SUPFAM" id="SSF158472">
    <property type="entry name" value="HAMP domain-like"/>
    <property type="match status" value="1"/>
</dbReference>
<keyword evidence="9" id="KW-0418">Kinase</keyword>
<feature type="region of interest" description="Disordered" evidence="15">
    <location>
        <begin position="88"/>
        <end position="144"/>
    </location>
</feature>
<evidence type="ECO:0000313" key="20">
    <source>
        <dbReference type="Proteomes" id="UP000471031"/>
    </source>
</evidence>
<evidence type="ECO:0000256" key="1">
    <source>
        <dbReference type="ARBA" id="ARBA00000085"/>
    </source>
</evidence>
<evidence type="ECO:0000256" key="3">
    <source>
        <dbReference type="ARBA" id="ARBA00012438"/>
    </source>
</evidence>
<comment type="caution">
    <text evidence="19">The sequence shown here is derived from an EMBL/GenBank/DDBJ whole genome shotgun (WGS) entry which is preliminary data.</text>
</comment>
<feature type="coiled-coil region" evidence="14">
    <location>
        <begin position="285"/>
        <end position="312"/>
    </location>
</feature>
<evidence type="ECO:0000256" key="12">
    <source>
        <dbReference type="ARBA" id="ARBA00023012"/>
    </source>
</evidence>
<dbReference type="CDD" id="cd00082">
    <property type="entry name" value="HisKA"/>
    <property type="match status" value="1"/>
</dbReference>
<dbReference type="Gene3D" id="6.10.340.10">
    <property type="match status" value="1"/>
</dbReference>
<dbReference type="Gene3D" id="1.10.287.130">
    <property type="match status" value="1"/>
</dbReference>
<comment type="subcellular location">
    <subcellularLocation>
        <location evidence="2">Cell membrane</location>
        <topology evidence="2">Multi-pass membrane protein</topology>
    </subcellularLocation>
</comment>
<dbReference type="InterPro" id="IPR050398">
    <property type="entry name" value="HssS/ArlS-like"/>
</dbReference>
<evidence type="ECO:0000313" key="19">
    <source>
        <dbReference type="EMBL" id="MZP41827.1"/>
    </source>
</evidence>
<feature type="transmembrane region" description="Helical" evidence="16">
    <location>
        <begin position="220"/>
        <end position="240"/>
    </location>
</feature>
<dbReference type="Proteomes" id="UP000471031">
    <property type="component" value="Unassembled WGS sequence"/>
</dbReference>
<sequence>MRHSIKFRLFLAMSAMILFFVLLSSLLVSTSLGRYYIYKKTSELRDSSQIVATLVREDPLDLWAAMERLERTRAISSTLMDANMNILYSTFPGPPPEGDLRQGTPPPSDNSIPSKPGEAPHPPNAAAKEKEDSQNGDSRPIMSDPHLAKFRDQQLFQLKQGIEYGRQQLERGEAFTEIREDPRMHTQFLNVITQLPNGDYLFLSTPLAAIQESAAVANRFFLFTGLITLLLGNVIVFFYTRRFTRPILEMNDIARRMATLDFQKKVAPGSKDELGQLAESINSLSDQLSHSITELREKNAQLQTDIERERKIDEMRKEFISNVSHELKTPIALIQGYAEGLKVNVADDEESRNYYCDVIMDESRKMNKLVLELLDLSQIESGQFHLERSAFDALAWAETVMGKFTPLLRERGIQWTVDGEGGLWADADQERMEQVLSNYLTNAIHHITPPFQLTLRVIARDDKIRVTLFNSGNGIPEEALDQIWTSFYKVDKARTRAYGGTGLGLSVVRAIQRMHQNRYGAENVPGGVLFWFELDKAAESTSI</sequence>
<evidence type="ECO:0000256" key="4">
    <source>
        <dbReference type="ARBA" id="ARBA00022475"/>
    </source>
</evidence>
<protein>
    <recommendedName>
        <fullName evidence="3">histidine kinase</fullName>
        <ecNumber evidence="3">2.7.13.3</ecNumber>
    </recommendedName>
</protein>
<dbReference type="GO" id="GO:0005886">
    <property type="term" value="C:plasma membrane"/>
    <property type="evidence" value="ECO:0007669"/>
    <property type="project" value="UniProtKB-SubCell"/>
</dbReference>
<evidence type="ECO:0000256" key="10">
    <source>
        <dbReference type="ARBA" id="ARBA00022840"/>
    </source>
</evidence>
<dbReference type="CDD" id="cd00075">
    <property type="entry name" value="HATPase"/>
    <property type="match status" value="1"/>
</dbReference>
<dbReference type="SMART" id="SM00388">
    <property type="entry name" value="HisKA"/>
    <property type="match status" value="1"/>
</dbReference>
<dbReference type="GO" id="GO:0005524">
    <property type="term" value="F:ATP binding"/>
    <property type="evidence" value="ECO:0007669"/>
    <property type="project" value="UniProtKB-KW"/>
</dbReference>
<evidence type="ECO:0000256" key="8">
    <source>
        <dbReference type="ARBA" id="ARBA00022741"/>
    </source>
</evidence>
<organism evidence="19 20">
    <name type="scientific">Heliomicrobium gestii</name>
    <name type="common">Heliobacterium gestii</name>
    <dbReference type="NCBI Taxonomy" id="2699"/>
    <lineage>
        <taxon>Bacteria</taxon>
        <taxon>Bacillati</taxon>
        <taxon>Bacillota</taxon>
        <taxon>Clostridia</taxon>
        <taxon>Eubacteriales</taxon>
        <taxon>Heliobacteriaceae</taxon>
        <taxon>Heliomicrobium</taxon>
    </lineage>
</organism>
<dbReference type="AlphaFoldDB" id="A0A845L5D3"/>
<dbReference type="PANTHER" id="PTHR45528">
    <property type="entry name" value="SENSOR HISTIDINE KINASE CPXA"/>
    <property type="match status" value="1"/>
</dbReference>
<keyword evidence="6" id="KW-0808">Transferase</keyword>
<keyword evidence="10" id="KW-0067">ATP-binding</keyword>
<dbReference type="PROSITE" id="PS50109">
    <property type="entry name" value="HIS_KIN"/>
    <property type="match status" value="1"/>
</dbReference>
<dbReference type="PANTHER" id="PTHR45528:SF1">
    <property type="entry name" value="SENSOR HISTIDINE KINASE CPXA"/>
    <property type="match status" value="1"/>
</dbReference>
<dbReference type="SUPFAM" id="SSF55874">
    <property type="entry name" value="ATPase domain of HSP90 chaperone/DNA topoisomerase II/histidine kinase"/>
    <property type="match status" value="1"/>
</dbReference>
<comment type="catalytic activity">
    <reaction evidence="1">
        <text>ATP + protein L-histidine = ADP + protein N-phospho-L-histidine.</text>
        <dbReference type="EC" id="2.7.13.3"/>
    </reaction>
</comment>
<dbReference type="InterPro" id="IPR036097">
    <property type="entry name" value="HisK_dim/P_sf"/>
</dbReference>
<dbReference type="InterPro" id="IPR003661">
    <property type="entry name" value="HisK_dim/P_dom"/>
</dbReference>
<keyword evidence="8" id="KW-0547">Nucleotide-binding</keyword>
<dbReference type="GO" id="GO:0000155">
    <property type="term" value="F:phosphorelay sensor kinase activity"/>
    <property type="evidence" value="ECO:0007669"/>
    <property type="project" value="InterPro"/>
</dbReference>
<evidence type="ECO:0000256" key="9">
    <source>
        <dbReference type="ARBA" id="ARBA00022777"/>
    </source>
</evidence>
<keyword evidence="5" id="KW-0597">Phosphoprotein</keyword>
<dbReference type="Pfam" id="PF00672">
    <property type="entry name" value="HAMP"/>
    <property type="match status" value="1"/>
</dbReference>
<dbReference type="SMART" id="SM00387">
    <property type="entry name" value="HATPase_c"/>
    <property type="match status" value="1"/>
</dbReference>
<feature type="domain" description="HAMP" evidence="18">
    <location>
        <begin position="241"/>
        <end position="293"/>
    </location>
</feature>
<evidence type="ECO:0000256" key="7">
    <source>
        <dbReference type="ARBA" id="ARBA00022692"/>
    </source>
</evidence>
<dbReference type="EC" id="2.7.13.3" evidence="3"/>
<keyword evidence="13 16" id="KW-0472">Membrane</keyword>
<evidence type="ECO:0000256" key="2">
    <source>
        <dbReference type="ARBA" id="ARBA00004651"/>
    </source>
</evidence>
<dbReference type="PRINTS" id="PR00344">
    <property type="entry name" value="BCTRLSENSOR"/>
</dbReference>
<dbReference type="InterPro" id="IPR003594">
    <property type="entry name" value="HATPase_dom"/>
</dbReference>
<evidence type="ECO:0000256" key="5">
    <source>
        <dbReference type="ARBA" id="ARBA00022553"/>
    </source>
</evidence>
<evidence type="ECO:0000259" key="18">
    <source>
        <dbReference type="PROSITE" id="PS50885"/>
    </source>
</evidence>
<dbReference type="RefSeq" id="WP_161260424.1">
    <property type="nucleotide sequence ID" value="NZ_JAFBDC010000002.1"/>
</dbReference>
<gene>
    <name evidence="19" type="ORF">GTO89_02120</name>
</gene>
<dbReference type="Pfam" id="PF02518">
    <property type="entry name" value="HATPase_c"/>
    <property type="match status" value="1"/>
</dbReference>
<keyword evidence="11 16" id="KW-1133">Transmembrane helix</keyword>
<evidence type="ECO:0000259" key="17">
    <source>
        <dbReference type="PROSITE" id="PS50109"/>
    </source>
</evidence>
<reference evidence="19 20" key="1">
    <citation type="submission" date="2020-01" db="EMBL/GenBank/DDBJ databases">
        <title>Whole genome sequence of Heliobacterium gestii DSM 11169.</title>
        <authorList>
            <person name="Kyndt J.A."/>
            <person name="Meyer T.E."/>
        </authorList>
    </citation>
    <scope>NUCLEOTIDE SEQUENCE [LARGE SCALE GENOMIC DNA]</scope>
    <source>
        <strain evidence="19 20">DSM 11169</strain>
    </source>
</reference>
<keyword evidence="12" id="KW-0902">Two-component regulatory system</keyword>
<dbReference type="FunFam" id="1.10.287.130:FF:000001">
    <property type="entry name" value="Two-component sensor histidine kinase"/>
    <property type="match status" value="1"/>
</dbReference>
<keyword evidence="4" id="KW-1003">Cell membrane</keyword>
<dbReference type="SUPFAM" id="SSF47384">
    <property type="entry name" value="Homodimeric domain of signal transducing histidine kinase"/>
    <property type="match status" value="1"/>
</dbReference>
<dbReference type="SMART" id="SM00304">
    <property type="entry name" value="HAMP"/>
    <property type="match status" value="1"/>
</dbReference>
<dbReference type="CDD" id="cd06225">
    <property type="entry name" value="HAMP"/>
    <property type="match status" value="1"/>
</dbReference>
<evidence type="ECO:0000256" key="14">
    <source>
        <dbReference type="SAM" id="Coils"/>
    </source>
</evidence>
<dbReference type="InterPro" id="IPR036890">
    <property type="entry name" value="HATPase_C_sf"/>
</dbReference>
<keyword evidence="20" id="KW-1185">Reference proteome</keyword>
<feature type="domain" description="Histidine kinase" evidence="17">
    <location>
        <begin position="322"/>
        <end position="538"/>
    </location>
</feature>
<keyword evidence="7 16" id="KW-0812">Transmembrane</keyword>
<evidence type="ECO:0000256" key="16">
    <source>
        <dbReference type="SAM" id="Phobius"/>
    </source>
</evidence>
<keyword evidence="14" id="KW-0175">Coiled coil</keyword>